<proteinExistence type="predicted"/>
<keyword evidence="2" id="KW-1185">Reference proteome</keyword>
<protein>
    <submittedName>
        <fullName evidence="1">Uncharacterized protein</fullName>
    </submittedName>
</protein>
<comment type="caution">
    <text evidence="1">The sequence shown here is derived from an EMBL/GenBank/DDBJ whole genome shotgun (WGS) entry which is preliminary data.</text>
</comment>
<evidence type="ECO:0000313" key="2">
    <source>
        <dbReference type="Proteomes" id="UP001162992"/>
    </source>
</evidence>
<gene>
    <name evidence="1" type="ORF">O6H91_07G034300</name>
</gene>
<dbReference type="EMBL" id="CM055098">
    <property type="protein sequence ID" value="KAJ7548951.1"/>
    <property type="molecule type" value="Genomic_DNA"/>
</dbReference>
<reference evidence="2" key="1">
    <citation type="journal article" date="2024" name="Proc. Natl. Acad. Sci. U.S.A.">
        <title>Extraordinary preservation of gene collinearity over three hundred million years revealed in homosporous lycophytes.</title>
        <authorList>
            <person name="Li C."/>
            <person name="Wickell D."/>
            <person name="Kuo L.Y."/>
            <person name="Chen X."/>
            <person name="Nie B."/>
            <person name="Liao X."/>
            <person name="Peng D."/>
            <person name="Ji J."/>
            <person name="Jenkins J."/>
            <person name="Williams M."/>
            <person name="Shu S."/>
            <person name="Plott C."/>
            <person name="Barry K."/>
            <person name="Rajasekar S."/>
            <person name="Grimwood J."/>
            <person name="Han X."/>
            <person name="Sun S."/>
            <person name="Hou Z."/>
            <person name="He W."/>
            <person name="Dai G."/>
            <person name="Sun C."/>
            <person name="Schmutz J."/>
            <person name="Leebens-Mack J.H."/>
            <person name="Li F.W."/>
            <person name="Wang L."/>
        </authorList>
    </citation>
    <scope>NUCLEOTIDE SEQUENCE [LARGE SCALE GENOMIC DNA]</scope>
    <source>
        <strain evidence="2">cv. PW_Plant_1</strain>
    </source>
</reference>
<evidence type="ECO:0000313" key="1">
    <source>
        <dbReference type="EMBL" id="KAJ7548951.1"/>
    </source>
</evidence>
<name>A0ACC2D3V4_DIPCM</name>
<accession>A0ACC2D3V4</accession>
<sequence length="859" mass="97258">MDEYQHMERFGMENDYTDGQWVGGEFYFRKRKEKHKQTKDEVLYGVFDESDSDAEDPRRKRRDLIKKGDLSKPVSFVSTGTVMPSDEIDKNVEEEEVERPGLGAGAGAGLGFKPKPQGEEEEEDLLPSAFGKRIKEAAERREREREMAKFSASKSVKSKSASTGTDMAEFERHTRGIGMRLLEKMGYKGGGLGKNQQGIAVPIQAKLRPKNMGMGFNDFREAGLPPAPGTEEQGDKAKEVKPKTKEKLWLKKNREKKKDYVTAAELLLQKMEKGVEAVQTVLDMRGPQVRVLTNLENLNAEQVAIEENVPMPELQHNMRLIVDLVEADIQNYDRKLRHEREAVVLLERERERLQIEVVRQKQQLENMEALMIGISQIKMMVAEGGMSLEALADAFVNLQTKYREDFKLHNLSVIALSFALPLTMSLFHGWEPLVQPLRGIDIMGLWQGVLQGNEPLDYSIFPETEMTGNWGTGYGGGSPPPYTLLVMEAVLPPVRTATTNTWEPRDPEPMLRFLELWEKLLPASVLQSILEHLIMPKLMLAVDAWDPLLETVPIHAWLHPWLPLLGSRMDPLYMPIRFKLGNALQAWHPSDSSAYALLSPWQAVFDPGSWEQLLVRSIVPKLMSALQELVVNPAHQQLEPFNWVMAWAKVLPIHHMAGMLEAGFFPKWQQVLYHWLCCNPNFDEVTQWYLGWKSLLPAELLANERIRRQLNVALEMMNQAVEGTPVVQPGARENVSYLRVTEQRQFETQQQQQHQAASTAYSQQHAGSAGGIFGDNGAGAAVMSLKEVVEVFAQEHDVQFLPKLGRMHEGLQVYGFGMVSISIDSAKQVVLAQTGEKWVSVSLEQLVEMHRSRSGGRWK</sequence>
<dbReference type="Proteomes" id="UP001162992">
    <property type="component" value="Chromosome 7"/>
</dbReference>
<organism evidence="1 2">
    <name type="scientific">Diphasiastrum complanatum</name>
    <name type="common">Issler's clubmoss</name>
    <name type="synonym">Lycopodium complanatum</name>
    <dbReference type="NCBI Taxonomy" id="34168"/>
    <lineage>
        <taxon>Eukaryota</taxon>
        <taxon>Viridiplantae</taxon>
        <taxon>Streptophyta</taxon>
        <taxon>Embryophyta</taxon>
        <taxon>Tracheophyta</taxon>
        <taxon>Lycopodiopsida</taxon>
        <taxon>Lycopodiales</taxon>
        <taxon>Lycopodiaceae</taxon>
        <taxon>Lycopodioideae</taxon>
        <taxon>Diphasiastrum</taxon>
    </lineage>
</organism>